<dbReference type="RefSeq" id="WP_061789363.1">
    <property type="nucleotide sequence ID" value="NZ_CP024996.1"/>
</dbReference>
<organism evidence="3 4">
    <name type="scientific">Herbaspirillum rubrisubalbicans</name>
    <dbReference type="NCBI Taxonomy" id="80842"/>
    <lineage>
        <taxon>Bacteria</taxon>
        <taxon>Pseudomonadati</taxon>
        <taxon>Pseudomonadota</taxon>
        <taxon>Betaproteobacteria</taxon>
        <taxon>Burkholderiales</taxon>
        <taxon>Oxalobacteraceae</taxon>
        <taxon>Herbaspirillum</taxon>
    </lineage>
</organism>
<feature type="compositionally biased region" description="Low complexity" evidence="1">
    <location>
        <begin position="43"/>
        <end position="71"/>
    </location>
</feature>
<proteinExistence type="predicted"/>
<evidence type="ECO:0000256" key="1">
    <source>
        <dbReference type="SAM" id="MobiDB-lite"/>
    </source>
</evidence>
<feature type="chain" id="PRO_5042025512" evidence="2">
    <location>
        <begin position="27"/>
        <end position="282"/>
    </location>
</feature>
<sequence length="282" mass="29571">MHTTTGTPVKAHVRLSRIALALAVLAGGLSCAWTVAQNSSSEAPAPTTATPTAASTTAAAAATTPAAPVAAHPGKSANATKSTARKSENKLAWANLSPAQHQALEPLTGEWPRMSELQKEKWLEIGKRYARMKPEEQARLHERMRDWVKLTPAERSTARTNYARAKKLDAEEKHEQWAKYQQLSAEQKKKLAEAKLPKRVAKLPTSPSAAAPTIQLPAEAMDRPLPVVPAPTPAAAPAPALVPGSQATPVPAMTPTASAPAPTAVAVSATATPVAAVVTDTK</sequence>
<evidence type="ECO:0000256" key="2">
    <source>
        <dbReference type="SAM" id="SignalP"/>
    </source>
</evidence>
<dbReference type="InterPro" id="IPR021455">
    <property type="entry name" value="DUF3106"/>
</dbReference>
<keyword evidence="2" id="KW-0732">Signal</keyword>
<dbReference type="EMBL" id="CP024996">
    <property type="protein sequence ID" value="AYR23855.1"/>
    <property type="molecule type" value="Genomic_DNA"/>
</dbReference>
<evidence type="ECO:0000313" key="3">
    <source>
        <dbReference type="EMBL" id="AYR23855.1"/>
    </source>
</evidence>
<dbReference type="Pfam" id="PF11304">
    <property type="entry name" value="DUF3106"/>
    <property type="match status" value="1"/>
</dbReference>
<reference evidence="3 4" key="1">
    <citation type="submission" date="2017-11" db="EMBL/GenBank/DDBJ databases">
        <title>Complete genome sequence of Herbaspirillum rubrisubalbicans DSM 11543.</title>
        <authorList>
            <person name="Chen M."/>
            <person name="An Q."/>
        </authorList>
    </citation>
    <scope>NUCLEOTIDE SEQUENCE [LARGE SCALE GENOMIC DNA]</scope>
    <source>
        <strain evidence="3 4">DSM 11543</strain>
    </source>
</reference>
<dbReference type="AlphaFoldDB" id="A0AAD0XGV0"/>
<protein>
    <submittedName>
        <fullName evidence="3">DUF3106 domain-containing protein</fullName>
    </submittedName>
</protein>
<gene>
    <name evidence="3" type="ORF">RC54_08440</name>
</gene>
<evidence type="ECO:0000313" key="4">
    <source>
        <dbReference type="Proteomes" id="UP000269199"/>
    </source>
</evidence>
<feature type="region of interest" description="Disordered" evidence="1">
    <location>
        <begin position="41"/>
        <end position="88"/>
    </location>
</feature>
<name>A0AAD0XGV0_9BURK</name>
<feature type="signal peptide" evidence="2">
    <location>
        <begin position="1"/>
        <end position="26"/>
    </location>
</feature>
<dbReference type="Proteomes" id="UP000269199">
    <property type="component" value="Chromosome"/>
</dbReference>
<accession>A0AAD0XGV0</accession>